<name>A0ABS5KN84_9ACTN</name>
<dbReference type="InterPro" id="IPR036629">
    <property type="entry name" value="YjbJ_sf"/>
</dbReference>
<dbReference type="EMBL" id="JAAFYZ010000029">
    <property type="protein sequence ID" value="MBS2547519.1"/>
    <property type="molecule type" value="Genomic_DNA"/>
</dbReference>
<proteinExistence type="inferred from homology"/>
<evidence type="ECO:0000259" key="3">
    <source>
        <dbReference type="Pfam" id="PF05532"/>
    </source>
</evidence>
<organism evidence="4 5">
    <name type="scientific">Catenulispora pinistramenti</name>
    <dbReference type="NCBI Taxonomy" id="2705254"/>
    <lineage>
        <taxon>Bacteria</taxon>
        <taxon>Bacillati</taxon>
        <taxon>Actinomycetota</taxon>
        <taxon>Actinomycetes</taxon>
        <taxon>Catenulisporales</taxon>
        <taxon>Catenulisporaceae</taxon>
        <taxon>Catenulispora</taxon>
    </lineage>
</organism>
<evidence type="ECO:0000313" key="4">
    <source>
        <dbReference type="EMBL" id="MBS2547519.1"/>
    </source>
</evidence>
<keyword evidence="5" id="KW-1185">Reference proteome</keyword>
<feature type="compositionally biased region" description="Basic and acidic residues" evidence="2">
    <location>
        <begin position="1"/>
        <end position="22"/>
    </location>
</feature>
<accession>A0ABS5KN84</accession>
<sequence>MSVGDKAKHTAQDAKGKIKEAVGKATGNEQTQAEGQADQDVAHAGQAADKAKETAKNVGHQATGKAKEVAGAVTDDDGLEAKGKAEQLIAKGKQHLNK</sequence>
<feature type="region of interest" description="Disordered" evidence="2">
    <location>
        <begin position="1"/>
        <end position="71"/>
    </location>
</feature>
<dbReference type="Pfam" id="PF05532">
    <property type="entry name" value="CsbD"/>
    <property type="match status" value="1"/>
</dbReference>
<dbReference type="Gene3D" id="1.10.1470.10">
    <property type="entry name" value="YjbJ"/>
    <property type="match status" value="2"/>
</dbReference>
<dbReference type="SUPFAM" id="SSF69047">
    <property type="entry name" value="Hypothetical protein YjbJ"/>
    <property type="match status" value="2"/>
</dbReference>
<reference evidence="4 5" key="1">
    <citation type="submission" date="2020-02" db="EMBL/GenBank/DDBJ databases">
        <title>Acidophilic actinobacteria isolated from forest soil.</title>
        <authorList>
            <person name="Golinska P."/>
        </authorList>
    </citation>
    <scope>NUCLEOTIDE SEQUENCE [LARGE SCALE GENOMIC DNA]</scope>
    <source>
        <strain evidence="4 5">NL8</strain>
    </source>
</reference>
<comment type="caution">
    <text evidence="4">The sequence shown here is derived from an EMBL/GenBank/DDBJ whole genome shotgun (WGS) entry which is preliminary data.</text>
</comment>
<dbReference type="InterPro" id="IPR008462">
    <property type="entry name" value="CsbD"/>
</dbReference>
<protein>
    <submittedName>
        <fullName evidence="4">CsbD family protein</fullName>
    </submittedName>
</protein>
<gene>
    <name evidence="4" type="ORF">KGQ19_11620</name>
</gene>
<dbReference type="Proteomes" id="UP000730482">
    <property type="component" value="Unassembled WGS sequence"/>
</dbReference>
<evidence type="ECO:0000313" key="5">
    <source>
        <dbReference type="Proteomes" id="UP000730482"/>
    </source>
</evidence>
<comment type="similarity">
    <text evidence="1">Belongs to the UPF0337 (CsbD) family.</text>
</comment>
<dbReference type="RefSeq" id="WP_212009104.1">
    <property type="nucleotide sequence ID" value="NZ_JAAFYZ010000029.1"/>
</dbReference>
<evidence type="ECO:0000256" key="1">
    <source>
        <dbReference type="ARBA" id="ARBA00009129"/>
    </source>
</evidence>
<feature type="domain" description="CsbD-like" evidence="3">
    <location>
        <begin position="5"/>
        <end position="56"/>
    </location>
</feature>
<evidence type="ECO:0000256" key="2">
    <source>
        <dbReference type="SAM" id="MobiDB-lite"/>
    </source>
</evidence>